<gene>
    <name evidence="2" type="ORF">A3E44_03890</name>
</gene>
<protein>
    <recommendedName>
        <fullName evidence="4">PsbP C-terminal domain-containing protein</fullName>
    </recommendedName>
</protein>
<sequence>MTKNSKGFGEILIVVLLAVVGIWVVGSLIVGSSFVVPTPTTEPTPTPVPTTNWKLYEGKDYAVKYPPDWYLGPFTSNCEFNYNPNSETVIIADFCVPQDPMRSITGSSIRIEIETENLNKEAGDTFDKFLAAIDKLLQGSSVKLTDEELKFAGYKAIKQVRKTEDKDVKLESHYIFIDKENKVYWIGYTLNDLSKDKGQIVDQILSTFKFLN</sequence>
<evidence type="ECO:0000256" key="1">
    <source>
        <dbReference type="SAM" id="Phobius"/>
    </source>
</evidence>
<keyword evidence="1" id="KW-1133">Transmembrane helix</keyword>
<feature type="transmembrane region" description="Helical" evidence="1">
    <location>
        <begin position="12"/>
        <end position="36"/>
    </location>
</feature>
<dbReference type="EMBL" id="MGGW01000008">
    <property type="protein sequence ID" value="OGM54932.1"/>
    <property type="molecule type" value="Genomic_DNA"/>
</dbReference>
<accession>A0A1F8AT65</accession>
<keyword evidence="1" id="KW-0472">Membrane</keyword>
<organism evidence="2 3">
    <name type="scientific">Candidatus Woesebacteria bacterium RIFCSPHIGHO2_12_FULL_41_24</name>
    <dbReference type="NCBI Taxonomy" id="1802510"/>
    <lineage>
        <taxon>Bacteria</taxon>
        <taxon>Candidatus Woeseibacteriota</taxon>
    </lineage>
</organism>
<proteinExistence type="predicted"/>
<name>A0A1F8AT65_9BACT</name>
<evidence type="ECO:0000313" key="2">
    <source>
        <dbReference type="EMBL" id="OGM54932.1"/>
    </source>
</evidence>
<evidence type="ECO:0000313" key="3">
    <source>
        <dbReference type="Proteomes" id="UP000178603"/>
    </source>
</evidence>
<reference evidence="2 3" key="1">
    <citation type="journal article" date="2016" name="Nat. Commun.">
        <title>Thousands of microbial genomes shed light on interconnected biogeochemical processes in an aquifer system.</title>
        <authorList>
            <person name="Anantharaman K."/>
            <person name="Brown C.T."/>
            <person name="Hug L.A."/>
            <person name="Sharon I."/>
            <person name="Castelle C.J."/>
            <person name="Probst A.J."/>
            <person name="Thomas B.C."/>
            <person name="Singh A."/>
            <person name="Wilkins M.J."/>
            <person name="Karaoz U."/>
            <person name="Brodie E.L."/>
            <person name="Williams K.H."/>
            <person name="Hubbard S.S."/>
            <person name="Banfield J.F."/>
        </authorList>
    </citation>
    <scope>NUCLEOTIDE SEQUENCE [LARGE SCALE GENOMIC DNA]</scope>
</reference>
<dbReference type="Proteomes" id="UP000178603">
    <property type="component" value="Unassembled WGS sequence"/>
</dbReference>
<dbReference type="AlphaFoldDB" id="A0A1F8AT65"/>
<evidence type="ECO:0008006" key="4">
    <source>
        <dbReference type="Google" id="ProtNLM"/>
    </source>
</evidence>
<keyword evidence="1" id="KW-0812">Transmembrane</keyword>
<comment type="caution">
    <text evidence="2">The sequence shown here is derived from an EMBL/GenBank/DDBJ whole genome shotgun (WGS) entry which is preliminary data.</text>
</comment>